<organism evidence="2 3">
    <name type="scientific">Durusdinium trenchii</name>
    <dbReference type="NCBI Taxonomy" id="1381693"/>
    <lineage>
        <taxon>Eukaryota</taxon>
        <taxon>Sar</taxon>
        <taxon>Alveolata</taxon>
        <taxon>Dinophyceae</taxon>
        <taxon>Suessiales</taxon>
        <taxon>Symbiodiniaceae</taxon>
        <taxon>Durusdinium</taxon>
    </lineage>
</organism>
<evidence type="ECO:0000313" key="3">
    <source>
        <dbReference type="Proteomes" id="UP001642484"/>
    </source>
</evidence>
<name>A0ABP0HU23_9DINO</name>
<dbReference type="EMBL" id="CAXAMN010001314">
    <property type="protein sequence ID" value="CAK8993717.1"/>
    <property type="molecule type" value="Genomic_DNA"/>
</dbReference>
<evidence type="ECO:0000256" key="1">
    <source>
        <dbReference type="SAM" id="Phobius"/>
    </source>
</evidence>
<reference evidence="2 3" key="1">
    <citation type="submission" date="2024-02" db="EMBL/GenBank/DDBJ databases">
        <authorList>
            <person name="Chen Y."/>
            <person name="Shah S."/>
            <person name="Dougan E. K."/>
            <person name="Thang M."/>
            <person name="Chan C."/>
        </authorList>
    </citation>
    <scope>NUCLEOTIDE SEQUENCE [LARGE SCALE GENOMIC DNA]</scope>
</reference>
<sequence>MIENGMYTMMSAIIIAIYFQEHPKIQAYFGFVLILLGVLLAQKSSSSKGKGEFLAAVAAPQESSEASSSTDARHERCGASRFSAPSCFGRCGAVALAMCAGSCWGFGPLGKKIGVHGSEDHQRQAWAACTYFVYMLSTIFVPLLRVLTAHGRREALEDSSFRCRLLGTVLCGLVSGFGGMLSTFAFAQEGYYSGALISTVENGIYTVFGAVLITVVFREKLSQRQLNLGVGAGGSEELKPEQLCLGSTCMVEKPQGPQVCMSDSRFDGTLVISVAIFNNPWALGDGQGR</sequence>
<protein>
    <recommendedName>
        <fullName evidence="4">EamA domain-containing protein</fullName>
    </recommendedName>
</protein>
<feature type="transmembrane region" description="Helical" evidence="1">
    <location>
        <begin position="91"/>
        <end position="110"/>
    </location>
</feature>
<keyword evidence="3" id="KW-1185">Reference proteome</keyword>
<feature type="transmembrane region" description="Helical" evidence="1">
    <location>
        <begin position="192"/>
        <end position="217"/>
    </location>
</feature>
<proteinExistence type="predicted"/>
<gene>
    <name evidence="2" type="ORF">CCMP2556_LOCUS3349</name>
</gene>
<feature type="transmembrane region" description="Helical" evidence="1">
    <location>
        <begin position="165"/>
        <end position="186"/>
    </location>
</feature>
<dbReference type="Proteomes" id="UP001642484">
    <property type="component" value="Unassembled WGS sequence"/>
</dbReference>
<keyword evidence="1" id="KW-0472">Membrane</keyword>
<comment type="caution">
    <text evidence="2">The sequence shown here is derived from an EMBL/GenBank/DDBJ whole genome shotgun (WGS) entry which is preliminary data.</text>
</comment>
<accession>A0ABP0HU23</accession>
<evidence type="ECO:0008006" key="4">
    <source>
        <dbReference type="Google" id="ProtNLM"/>
    </source>
</evidence>
<evidence type="ECO:0000313" key="2">
    <source>
        <dbReference type="EMBL" id="CAK8993717.1"/>
    </source>
</evidence>
<keyword evidence="1" id="KW-1133">Transmembrane helix</keyword>
<feature type="transmembrane region" description="Helical" evidence="1">
    <location>
        <begin position="125"/>
        <end position="144"/>
    </location>
</feature>
<keyword evidence="1" id="KW-0812">Transmembrane</keyword>